<reference evidence="1 2" key="1">
    <citation type="journal article" name="Sci. Rep.">
        <title>Telomere-to-telomere assembled and centromere annotated genomes of the two main subspecies of the button mushroom Agaricus bisporus reveal especially polymorphic chromosome ends.</title>
        <authorList>
            <person name="Sonnenberg A.S.M."/>
            <person name="Sedaghat-Telgerd N."/>
            <person name="Lavrijssen B."/>
            <person name="Ohm R.A."/>
            <person name="Hendrickx P.M."/>
            <person name="Scholtmeijer K."/>
            <person name="Baars J.J.P."/>
            <person name="van Peer A."/>
        </authorList>
    </citation>
    <scope>NUCLEOTIDE SEQUENCE [LARGE SCALE GENOMIC DNA]</scope>
    <source>
        <strain evidence="1 2">H119_p4</strain>
    </source>
</reference>
<gene>
    <name evidence="1" type="ORF">Agabi119p4_1031</name>
</gene>
<dbReference type="SUPFAM" id="SSF53335">
    <property type="entry name" value="S-adenosyl-L-methionine-dependent methyltransferases"/>
    <property type="match status" value="1"/>
</dbReference>
<dbReference type="Gene3D" id="3.40.50.150">
    <property type="entry name" value="Vaccinia Virus protein VP39"/>
    <property type="match status" value="1"/>
</dbReference>
<accession>A0A8H7FBW8</accession>
<comment type="caution">
    <text evidence="1">The sequence shown here is derived from an EMBL/GenBank/DDBJ whole genome shotgun (WGS) entry which is preliminary data.</text>
</comment>
<dbReference type="PANTHER" id="PTHR45036">
    <property type="entry name" value="METHYLTRANSFERASE LIKE 7B"/>
    <property type="match status" value="1"/>
</dbReference>
<proteinExistence type="predicted"/>
<dbReference type="PANTHER" id="PTHR45036:SF1">
    <property type="entry name" value="METHYLTRANSFERASE LIKE 7A"/>
    <property type="match status" value="1"/>
</dbReference>
<evidence type="ECO:0008006" key="3">
    <source>
        <dbReference type="Google" id="ProtNLM"/>
    </source>
</evidence>
<dbReference type="CDD" id="cd02440">
    <property type="entry name" value="AdoMet_MTases"/>
    <property type="match status" value="1"/>
</dbReference>
<dbReference type="InterPro" id="IPR052356">
    <property type="entry name" value="Thiol_S-MT"/>
</dbReference>
<protein>
    <recommendedName>
        <fullName evidence="3">Methyltransferase type 11 domain-containing protein</fullName>
    </recommendedName>
</protein>
<dbReference type="InterPro" id="IPR029063">
    <property type="entry name" value="SAM-dependent_MTases_sf"/>
</dbReference>
<dbReference type="EMBL" id="JABXXO010000001">
    <property type="protein sequence ID" value="KAF7784866.1"/>
    <property type="molecule type" value="Genomic_DNA"/>
</dbReference>
<dbReference type="Proteomes" id="UP000629468">
    <property type="component" value="Unassembled WGS sequence"/>
</dbReference>
<organism evidence="1 2">
    <name type="scientific">Agaricus bisporus var. burnettii</name>
    <dbReference type="NCBI Taxonomy" id="192524"/>
    <lineage>
        <taxon>Eukaryota</taxon>
        <taxon>Fungi</taxon>
        <taxon>Dikarya</taxon>
        <taxon>Basidiomycota</taxon>
        <taxon>Agaricomycotina</taxon>
        <taxon>Agaricomycetes</taxon>
        <taxon>Agaricomycetidae</taxon>
        <taxon>Agaricales</taxon>
        <taxon>Agaricineae</taxon>
        <taxon>Agaricaceae</taxon>
        <taxon>Agaricus</taxon>
    </lineage>
</organism>
<evidence type="ECO:0000313" key="2">
    <source>
        <dbReference type="Proteomes" id="UP000629468"/>
    </source>
</evidence>
<dbReference type="Pfam" id="PF13489">
    <property type="entry name" value="Methyltransf_23"/>
    <property type="match status" value="1"/>
</dbReference>
<name>A0A8H7FBW8_AGABI</name>
<evidence type="ECO:0000313" key="1">
    <source>
        <dbReference type="EMBL" id="KAF7784866.1"/>
    </source>
</evidence>
<dbReference type="AlphaFoldDB" id="A0A8H7FBW8"/>
<sequence>MKLQAAFAIVFELAFAIRTAFWPTLLAIWKSPSLLLHPQQLSRLLFSNIWVFFGPVTDENGKPFKEALITPNAYGVVLDIGAGFGHTMKYLDRTKITKYVALEPNTNMHERIRLTGAKEGYTEDDGTLVILSYGIENTSSIRSALYGQQVDTMISILVLCSVPNPQRSITNLVRDTLKPGGAFLYYEHVLSPRKDVAWWQRFWAPFWSFIFDGCRLDRPSHLYVDQVKDRDGESIWKERELRGVDGESEEASHLFEHRIGRYIKA</sequence>